<comment type="cofactor">
    <cofactor evidence="1">
        <name>Mg(2+)</name>
        <dbReference type="ChEBI" id="CHEBI:18420"/>
    </cofactor>
</comment>
<keyword evidence="1" id="KW-0234">DNA repair</keyword>
<evidence type="ECO:0000313" key="5">
    <source>
        <dbReference type="Proteomes" id="UP000820818"/>
    </source>
</evidence>
<dbReference type="GO" id="GO:0005524">
    <property type="term" value="F:ATP binding"/>
    <property type="evidence" value="ECO:0007669"/>
    <property type="project" value="UniProtKB-KW"/>
</dbReference>
<evidence type="ECO:0000256" key="1">
    <source>
        <dbReference type="RuleBase" id="RU363044"/>
    </source>
</evidence>
<comment type="catalytic activity">
    <reaction evidence="1">
        <text>ATP + H2O = ADP + phosphate + H(+)</text>
        <dbReference type="Rhea" id="RHEA:13065"/>
        <dbReference type="ChEBI" id="CHEBI:15377"/>
        <dbReference type="ChEBI" id="CHEBI:15378"/>
        <dbReference type="ChEBI" id="CHEBI:30616"/>
        <dbReference type="ChEBI" id="CHEBI:43474"/>
        <dbReference type="ChEBI" id="CHEBI:456216"/>
        <dbReference type="EC" id="5.6.2.3"/>
    </reaction>
</comment>
<dbReference type="GO" id="GO:0006310">
    <property type="term" value="P:DNA recombination"/>
    <property type="evidence" value="ECO:0007669"/>
    <property type="project" value="UniProtKB-KW"/>
</dbReference>
<evidence type="ECO:0000313" key="4">
    <source>
        <dbReference type="EMBL" id="KAI9555937.1"/>
    </source>
</evidence>
<sequence length="388" mass="43062">MSLPLQPSEVPLRVIVVSPFTKDETIIQKAKIAAMKKNCTIDPKAIELLTTFDFELLERNLSPSMFTMTSTANDEAEPEIDGSSHEVAEEEEYSSGGSSLLRTHKEVEEIVVTAATVTIGGDTPAESNVHGKVVEAFPDKVNLSTQMCRISTHIDVLLSNILPPSGQFNFFLSGSGGTALHRQSSYLSFGRRSGMAGCTLHAALGIDIDMNPPEPNSNHIQAWSEIGIMFLDEFSTIKPSLYFLTNNRLQKIKGRFDKPFGGVHVISSGDFYQLSPIDSFIFSTPTQYDNEKDANAIESMRAVRHIAAVNNRVVDDLDLSIERLPLQTVIAVTQNDHRETVMRYFETRINEAVSGILTESDHDWRRRGILLVQARVSQTEGHQKVRPQ</sequence>
<dbReference type="Pfam" id="PF05970">
    <property type="entry name" value="PIF1"/>
    <property type="match status" value="1"/>
</dbReference>
<dbReference type="AlphaFoldDB" id="A0AAD5KNV8"/>
<keyword evidence="1" id="KW-0547">Nucleotide-binding</keyword>
<protein>
    <recommendedName>
        <fullName evidence="1">ATP-dependent DNA helicase</fullName>
        <ecNumber evidence="1">5.6.2.3</ecNumber>
    </recommendedName>
</protein>
<proteinExistence type="inferred from homology"/>
<keyword evidence="1" id="KW-0347">Helicase</keyword>
<keyword evidence="1" id="KW-0067">ATP-binding</keyword>
<dbReference type="EC" id="5.6.2.3" evidence="1"/>
<comment type="caution">
    <text evidence="4">The sequence shown here is derived from an EMBL/GenBank/DDBJ whole genome shotgun (WGS) entry which is preliminary data.</text>
</comment>
<organism evidence="4 5">
    <name type="scientific">Daphnia sinensis</name>
    <dbReference type="NCBI Taxonomy" id="1820382"/>
    <lineage>
        <taxon>Eukaryota</taxon>
        <taxon>Metazoa</taxon>
        <taxon>Ecdysozoa</taxon>
        <taxon>Arthropoda</taxon>
        <taxon>Crustacea</taxon>
        <taxon>Branchiopoda</taxon>
        <taxon>Diplostraca</taxon>
        <taxon>Cladocera</taxon>
        <taxon>Anomopoda</taxon>
        <taxon>Daphniidae</taxon>
        <taxon>Daphnia</taxon>
        <taxon>Daphnia similis group</taxon>
    </lineage>
</organism>
<dbReference type="EMBL" id="WJBH02000007">
    <property type="protein sequence ID" value="KAI9555937.1"/>
    <property type="molecule type" value="Genomic_DNA"/>
</dbReference>
<keyword evidence="1" id="KW-0378">Hydrolase</keyword>
<dbReference type="InterPro" id="IPR010285">
    <property type="entry name" value="DNA_helicase_pif1-like_DEAD"/>
</dbReference>
<feature type="domain" description="DNA helicase Pif1-like DEAD-box helicase" evidence="3">
    <location>
        <begin position="196"/>
        <end position="277"/>
    </location>
</feature>
<dbReference type="Gene3D" id="3.40.50.300">
    <property type="entry name" value="P-loop containing nucleotide triphosphate hydrolases"/>
    <property type="match status" value="1"/>
</dbReference>
<dbReference type="GO" id="GO:0043139">
    <property type="term" value="F:5'-3' DNA helicase activity"/>
    <property type="evidence" value="ECO:0007669"/>
    <property type="project" value="UniProtKB-EC"/>
</dbReference>
<comment type="similarity">
    <text evidence="1">Belongs to the helicase family.</text>
</comment>
<keyword evidence="5" id="KW-1185">Reference proteome</keyword>
<accession>A0AAD5KNV8</accession>
<feature type="region of interest" description="Disordered" evidence="2">
    <location>
        <begin position="70"/>
        <end position="99"/>
    </location>
</feature>
<evidence type="ECO:0000259" key="3">
    <source>
        <dbReference type="Pfam" id="PF05970"/>
    </source>
</evidence>
<dbReference type="GO" id="GO:0000723">
    <property type="term" value="P:telomere maintenance"/>
    <property type="evidence" value="ECO:0007669"/>
    <property type="project" value="InterPro"/>
</dbReference>
<dbReference type="InterPro" id="IPR027417">
    <property type="entry name" value="P-loop_NTPase"/>
</dbReference>
<keyword evidence="1" id="KW-0233">DNA recombination</keyword>
<gene>
    <name evidence="4" type="ORF">GHT06_018476</name>
</gene>
<keyword evidence="1" id="KW-0227">DNA damage</keyword>
<dbReference type="GO" id="GO:0016787">
    <property type="term" value="F:hydrolase activity"/>
    <property type="evidence" value="ECO:0007669"/>
    <property type="project" value="UniProtKB-KW"/>
</dbReference>
<dbReference type="GO" id="GO:0006281">
    <property type="term" value="P:DNA repair"/>
    <property type="evidence" value="ECO:0007669"/>
    <property type="project" value="UniProtKB-KW"/>
</dbReference>
<name>A0AAD5KNV8_9CRUS</name>
<evidence type="ECO:0000256" key="2">
    <source>
        <dbReference type="SAM" id="MobiDB-lite"/>
    </source>
</evidence>
<dbReference type="Proteomes" id="UP000820818">
    <property type="component" value="Linkage Group LG7"/>
</dbReference>
<reference evidence="4 5" key="1">
    <citation type="submission" date="2022-05" db="EMBL/GenBank/DDBJ databases">
        <title>A multi-omics perspective on studying reproductive biology in Daphnia sinensis.</title>
        <authorList>
            <person name="Jia J."/>
        </authorList>
    </citation>
    <scope>NUCLEOTIDE SEQUENCE [LARGE SCALE GENOMIC DNA]</scope>
    <source>
        <strain evidence="4 5">WSL</strain>
    </source>
</reference>